<feature type="compositionally biased region" description="Polar residues" evidence="1">
    <location>
        <begin position="607"/>
        <end position="629"/>
    </location>
</feature>
<feature type="compositionally biased region" description="Acidic residues" evidence="1">
    <location>
        <begin position="320"/>
        <end position="329"/>
    </location>
</feature>
<sequence>MNGAWSPSHTPSTTCHTDPAHSPSHTNDTVYHTAHTPDTVCHPTACHTDPFRGKPPSPSLAQSSQACRETNNKPSTQRTDSNSIVGTGTNVFKENSPQGYPASLRVSPQSSLCAQTNPQLLSLNQGAKVCSDEDKGILLGGGGVCSDTRKSDVFGEGQVCSDTHKDDVFGRSGVCSDTDKSGVFAGNEVCSDIDKSGVFAGSEVCSDTDKSILFGRHGSTAELRSQTYLASVPLSSQTFEVGCDTNSFSHNLSDSALAGSRNSCMDSWEEGVATRQGCDPSTRAVASYYARCPFDSDSYHDDDDNYNHNSKSNNNHNNNDDDDDDVDESENGHPSLLSRSSVCGVYDNCDDRNDTGLSRHIDARAVGLPPAPAAPTAASTSKATATQQTTTATATATATATVGEAGTHHLTHQAESHPSPSGLFGDQRSGDFPNIYTSQARALESFRGFDTEEFDNEGKKLSVPSSSSSSSSSPGTPHLDKVPCETSDGFDCSSVCSCNGRSVELHHRRTSSSLETRERGVWESEQQLRPLPGSRPPAYERQGRDRVCGKGGNTSNIEDLRDMPEFQALVGNAPKPFSFEMDDPWTPEAPTHQLSASAGYPEGAHGSTRNSRTLTSAETRGGTQPSTFPGPSRVPEQLTGREASSNPDVVARPGAKTKNDPVTPNGATQNHDDLPYSGAKPNSVTMTSPGVKRNLDPSTSPAAKRNLDPSTSPGEKRNLDPVTSPVRVAPPGGADASASGLDEEEGREEQARRPLGPEAGQRQMAPPAGRQPYLAIHDQEYGRQCYSAYLCVAPGDLTDFGIPFHRLLEHTLGFRVFLPERDFLAGGFAYEELSRVVEERCRGKIIVVLSKNYHTSGECRFLTYFARNLDPDARKRSIVPVKIDKNMEPIPNVLRGITIVHYNHAFRCGWLNEKLRDAIRA</sequence>
<feature type="compositionally biased region" description="Polar residues" evidence="1">
    <location>
        <begin position="660"/>
        <end position="669"/>
    </location>
</feature>
<feature type="compositionally biased region" description="Low complexity" evidence="1">
    <location>
        <begin position="729"/>
        <end position="740"/>
    </location>
</feature>
<feature type="compositionally biased region" description="Polar residues" evidence="1">
    <location>
        <begin position="67"/>
        <end position="98"/>
    </location>
</feature>
<dbReference type="Proteomes" id="UP000694888">
    <property type="component" value="Unplaced"/>
</dbReference>
<dbReference type="InterPro" id="IPR035897">
    <property type="entry name" value="Toll_tir_struct_dom_sf"/>
</dbReference>
<evidence type="ECO:0000313" key="4">
    <source>
        <dbReference type="RefSeq" id="XP_012936652.1"/>
    </source>
</evidence>
<dbReference type="RefSeq" id="XP_012936652.1">
    <property type="nucleotide sequence ID" value="XM_013081198.2"/>
</dbReference>
<proteinExistence type="predicted"/>
<evidence type="ECO:0000256" key="1">
    <source>
        <dbReference type="SAM" id="MobiDB-lite"/>
    </source>
</evidence>
<feature type="compositionally biased region" description="Low complexity" evidence="1">
    <location>
        <begin position="1"/>
        <end position="17"/>
    </location>
</feature>
<dbReference type="Gene3D" id="3.40.50.10140">
    <property type="entry name" value="Toll/interleukin-1 receptor homology (TIR) domain"/>
    <property type="match status" value="1"/>
</dbReference>
<evidence type="ECO:0000313" key="3">
    <source>
        <dbReference type="Proteomes" id="UP000694888"/>
    </source>
</evidence>
<protein>
    <submittedName>
        <fullName evidence="4">Uncharacterized protein LOC101847182</fullName>
    </submittedName>
</protein>
<feature type="region of interest" description="Disordered" evidence="1">
    <location>
        <begin position="1"/>
        <end position="31"/>
    </location>
</feature>
<name>A0ABM0ZXQ5_APLCA</name>
<gene>
    <name evidence="4" type="primary">LOC101847182</name>
</gene>
<dbReference type="PROSITE" id="PS50104">
    <property type="entry name" value="TIR"/>
    <property type="match status" value="1"/>
</dbReference>
<feature type="region of interest" description="Disordered" evidence="1">
    <location>
        <begin position="301"/>
        <end position="339"/>
    </location>
</feature>
<accession>A0ABM0ZXQ5</accession>
<feature type="region of interest" description="Disordered" evidence="1">
    <location>
        <begin position="506"/>
        <end position="556"/>
    </location>
</feature>
<feature type="region of interest" description="Disordered" evidence="1">
    <location>
        <begin position="454"/>
        <end position="480"/>
    </location>
</feature>
<reference evidence="4" key="1">
    <citation type="submission" date="2025-08" db="UniProtKB">
        <authorList>
            <consortium name="RefSeq"/>
        </authorList>
    </citation>
    <scope>IDENTIFICATION</scope>
</reference>
<feature type="region of interest" description="Disordered" evidence="1">
    <location>
        <begin position="367"/>
        <end position="395"/>
    </location>
</feature>
<evidence type="ECO:0000259" key="2">
    <source>
        <dbReference type="PROSITE" id="PS50104"/>
    </source>
</evidence>
<keyword evidence="3" id="KW-1185">Reference proteome</keyword>
<organism evidence="3 4">
    <name type="scientific">Aplysia californica</name>
    <name type="common">California sea hare</name>
    <dbReference type="NCBI Taxonomy" id="6500"/>
    <lineage>
        <taxon>Eukaryota</taxon>
        <taxon>Metazoa</taxon>
        <taxon>Spiralia</taxon>
        <taxon>Lophotrochozoa</taxon>
        <taxon>Mollusca</taxon>
        <taxon>Gastropoda</taxon>
        <taxon>Heterobranchia</taxon>
        <taxon>Euthyneura</taxon>
        <taxon>Tectipleura</taxon>
        <taxon>Aplysiida</taxon>
        <taxon>Aplysioidea</taxon>
        <taxon>Aplysiidae</taxon>
        <taxon>Aplysia</taxon>
    </lineage>
</organism>
<feature type="region of interest" description="Disordered" evidence="1">
    <location>
        <begin position="47"/>
        <end position="105"/>
    </location>
</feature>
<dbReference type="SUPFAM" id="SSF52200">
    <property type="entry name" value="Toll/Interleukin receptor TIR domain"/>
    <property type="match status" value="1"/>
</dbReference>
<dbReference type="InterPro" id="IPR000157">
    <property type="entry name" value="TIR_dom"/>
</dbReference>
<feature type="region of interest" description="Disordered" evidence="1">
    <location>
        <begin position="409"/>
        <end position="433"/>
    </location>
</feature>
<feature type="compositionally biased region" description="Low complexity" evidence="1">
    <location>
        <begin position="307"/>
        <end position="317"/>
    </location>
</feature>
<feature type="domain" description="TIR" evidence="2">
    <location>
        <begin position="784"/>
        <end position="921"/>
    </location>
</feature>
<feature type="compositionally biased region" description="Low complexity" evidence="1">
    <location>
        <begin position="374"/>
        <end position="395"/>
    </location>
</feature>
<feature type="region of interest" description="Disordered" evidence="1">
    <location>
        <begin position="574"/>
        <end position="767"/>
    </location>
</feature>
<dbReference type="Pfam" id="PF13676">
    <property type="entry name" value="TIR_2"/>
    <property type="match status" value="1"/>
</dbReference>
<dbReference type="GeneID" id="101847182"/>